<evidence type="ECO:0008006" key="4">
    <source>
        <dbReference type="Google" id="ProtNLM"/>
    </source>
</evidence>
<name>A0AAV9ITA0_CYACA</name>
<organism evidence="2 3">
    <name type="scientific">Cyanidium caldarium</name>
    <name type="common">Red alga</name>
    <dbReference type="NCBI Taxonomy" id="2771"/>
    <lineage>
        <taxon>Eukaryota</taxon>
        <taxon>Rhodophyta</taxon>
        <taxon>Bangiophyceae</taxon>
        <taxon>Cyanidiales</taxon>
        <taxon>Cyanidiaceae</taxon>
        <taxon>Cyanidium</taxon>
    </lineage>
</organism>
<proteinExistence type="predicted"/>
<feature type="transmembrane region" description="Helical" evidence="1">
    <location>
        <begin position="176"/>
        <end position="199"/>
    </location>
</feature>
<keyword evidence="1" id="KW-0812">Transmembrane</keyword>
<keyword evidence="1" id="KW-1133">Transmembrane helix</keyword>
<feature type="transmembrane region" description="Helical" evidence="1">
    <location>
        <begin position="149"/>
        <end position="169"/>
    </location>
</feature>
<protein>
    <recommendedName>
        <fullName evidence="4">MARVEL domain-containing protein</fullName>
    </recommendedName>
</protein>
<feature type="transmembrane region" description="Helical" evidence="1">
    <location>
        <begin position="104"/>
        <end position="123"/>
    </location>
</feature>
<keyword evidence="1" id="KW-0472">Membrane</keyword>
<evidence type="ECO:0000256" key="1">
    <source>
        <dbReference type="SAM" id="Phobius"/>
    </source>
</evidence>
<dbReference type="AlphaFoldDB" id="A0AAV9ITA0"/>
<feature type="transmembrane region" description="Helical" evidence="1">
    <location>
        <begin position="211"/>
        <end position="233"/>
    </location>
</feature>
<evidence type="ECO:0000313" key="3">
    <source>
        <dbReference type="Proteomes" id="UP001301350"/>
    </source>
</evidence>
<gene>
    <name evidence="2" type="ORF">CDCA_CDCA04G1426</name>
</gene>
<evidence type="ECO:0000313" key="2">
    <source>
        <dbReference type="EMBL" id="KAK4535401.1"/>
    </source>
</evidence>
<dbReference type="Proteomes" id="UP001301350">
    <property type="component" value="Unassembled WGS sequence"/>
</dbReference>
<dbReference type="EMBL" id="JANCYW010000004">
    <property type="protein sequence ID" value="KAK4535401.1"/>
    <property type="molecule type" value="Genomic_DNA"/>
</dbReference>
<reference evidence="2 3" key="1">
    <citation type="submission" date="2022-07" db="EMBL/GenBank/DDBJ databases">
        <title>Genome-wide signatures of adaptation to extreme environments.</title>
        <authorList>
            <person name="Cho C.H."/>
            <person name="Yoon H.S."/>
        </authorList>
    </citation>
    <scope>NUCLEOTIDE SEQUENCE [LARGE SCALE GENOMIC DNA]</scope>
    <source>
        <strain evidence="2 3">DBV 063 E5</strain>
    </source>
</reference>
<sequence>MGETVEGVHEEKNRHQAGERWSANHRVFSKSVLTGTRSLKRFRGFSGIQPIRTRSPRAPPARSWKHTRWLSLPARCCHTLHSLSSFPSLIFLSMRLGVLSSVRLLLYAGIVTLSVASFALIVHDLRNVGGTGFCELTQTVESSTCNYGVAINVVFFALAVINSVLVLVASSTEKRVRLLCFVETLLNGTSGLNALAWAITLSARVSKDRSTQVNAVLGFAWVIFSMLVIVYALNLARWRRRRICVTQEGNDAAA</sequence>
<accession>A0AAV9ITA0</accession>
<comment type="caution">
    <text evidence="2">The sequence shown here is derived from an EMBL/GenBank/DDBJ whole genome shotgun (WGS) entry which is preliminary data.</text>
</comment>
<keyword evidence="3" id="KW-1185">Reference proteome</keyword>